<dbReference type="Pfam" id="PF00447">
    <property type="entry name" value="HSF_DNA-bind"/>
    <property type="match status" value="1"/>
</dbReference>
<accession>A0A835Z7J0</accession>
<evidence type="ECO:0000256" key="1">
    <source>
        <dbReference type="ARBA" id="ARBA00004123"/>
    </source>
</evidence>
<keyword evidence="6" id="KW-0346">Stress response</keyword>
<gene>
    <name evidence="6" type="ORF">JKP88DRAFT_148356</name>
</gene>
<keyword evidence="3" id="KW-0539">Nucleus</keyword>
<dbReference type="GO" id="GO:0005634">
    <property type="term" value="C:nucleus"/>
    <property type="evidence" value="ECO:0007669"/>
    <property type="project" value="UniProtKB-SubCell"/>
</dbReference>
<feature type="non-terminal residue" evidence="6">
    <location>
        <position position="78"/>
    </location>
</feature>
<dbReference type="PANTHER" id="PTHR10015">
    <property type="entry name" value="HEAT SHOCK TRANSCRIPTION FACTOR"/>
    <property type="match status" value="1"/>
</dbReference>
<feature type="domain" description="HSF-type DNA-binding" evidence="5">
    <location>
        <begin position="3"/>
        <end position="76"/>
    </location>
</feature>
<protein>
    <submittedName>
        <fullName evidence="6">Heat shock transcription factor 4</fullName>
    </submittedName>
</protein>
<evidence type="ECO:0000256" key="2">
    <source>
        <dbReference type="ARBA" id="ARBA00023125"/>
    </source>
</evidence>
<dbReference type="GO" id="GO:0043565">
    <property type="term" value="F:sequence-specific DNA binding"/>
    <property type="evidence" value="ECO:0007669"/>
    <property type="project" value="InterPro"/>
</dbReference>
<dbReference type="PRINTS" id="PR00056">
    <property type="entry name" value="HSFDOMAIN"/>
</dbReference>
<evidence type="ECO:0000256" key="3">
    <source>
        <dbReference type="ARBA" id="ARBA00023242"/>
    </source>
</evidence>
<dbReference type="SMART" id="SM00415">
    <property type="entry name" value="HSF"/>
    <property type="match status" value="1"/>
</dbReference>
<evidence type="ECO:0000259" key="5">
    <source>
        <dbReference type="SMART" id="SM00415"/>
    </source>
</evidence>
<dbReference type="Proteomes" id="UP000664859">
    <property type="component" value="Unassembled WGS sequence"/>
</dbReference>
<keyword evidence="7" id="KW-1185">Reference proteome</keyword>
<name>A0A835Z7J0_9STRA</name>
<organism evidence="6 7">
    <name type="scientific">Tribonema minus</name>
    <dbReference type="NCBI Taxonomy" id="303371"/>
    <lineage>
        <taxon>Eukaryota</taxon>
        <taxon>Sar</taxon>
        <taxon>Stramenopiles</taxon>
        <taxon>Ochrophyta</taxon>
        <taxon>PX clade</taxon>
        <taxon>Xanthophyceae</taxon>
        <taxon>Tribonematales</taxon>
        <taxon>Tribonemataceae</taxon>
        <taxon>Tribonema</taxon>
    </lineage>
</organism>
<comment type="subcellular location">
    <subcellularLocation>
        <location evidence="1">Nucleus</location>
    </subcellularLocation>
</comment>
<proteinExistence type="inferred from homology"/>
<evidence type="ECO:0000313" key="7">
    <source>
        <dbReference type="Proteomes" id="UP000664859"/>
    </source>
</evidence>
<keyword evidence="2" id="KW-0238">DNA-binding</keyword>
<dbReference type="InterPro" id="IPR036390">
    <property type="entry name" value="WH_DNA-bd_sf"/>
</dbReference>
<dbReference type="GO" id="GO:0003700">
    <property type="term" value="F:DNA-binding transcription factor activity"/>
    <property type="evidence" value="ECO:0007669"/>
    <property type="project" value="InterPro"/>
</dbReference>
<evidence type="ECO:0000256" key="4">
    <source>
        <dbReference type="RuleBase" id="RU004020"/>
    </source>
</evidence>
<dbReference type="AlphaFoldDB" id="A0A835Z7J0"/>
<dbReference type="SUPFAM" id="SSF46785">
    <property type="entry name" value="Winged helix' DNA-binding domain"/>
    <property type="match status" value="1"/>
</dbReference>
<reference evidence="6" key="1">
    <citation type="submission" date="2021-02" db="EMBL/GenBank/DDBJ databases">
        <title>First Annotated Genome of the Yellow-green Alga Tribonema minus.</title>
        <authorList>
            <person name="Mahan K.M."/>
        </authorList>
    </citation>
    <scope>NUCLEOTIDE SEQUENCE</scope>
    <source>
        <strain evidence="6">UTEX B ZZ1240</strain>
    </source>
</reference>
<dbReference type="Gene3D" id="1.10.10.10">
    <property type="entry name" value="Winged helix-like DNA-binding domain superfamily/Winged helix DNA-binding domain"/>
    <property type="match status" value="1"/>
</dbReference>
<evidence type="ECO:0000313" key="6">
    <source>
        <dbReference type="EMBL" id="KAG5188460.1"/>
    </source>
</evidence>
<dbReference type="InterPro" id="IPR000232">
    <property type="entry name" value="HSF_DNA-bd"/>
</dbReference>
<dbReference type="OrthoDB" id="60033at2759"/>
<feature type="non-terminal residue" evidence="6">
    <location>
        <position position="1"/>
    </location>
</feature>
<comment type="similarity">
    <text evidence="4">Belongs to the HSF family.</text>
</comment>
<sequence>CGWGAGGASIVIHDVHTFTSAVLPQYFNHGNFQSFVRQLNMYNFKKTVAPGLSLCEFSHPVFRRGRAEQLRQMKRKVS</sequence>
<dbReference type="InterPro" id="IPR036388">
    <property type="entry name" value="WH-like_DNA-bd_sf"/>
</dbReference>
<dbReference type="PANTHER" id="PTHR10015:SF206">
    <property type="entry name" value="HSF-TYPE DNA-BINDING DOMAIN-CONTAINING PROTEIN"/>
    <property type="match status" value="1"/>
</dbReference>
<dbReference type="EMBL" id="JAFCMP010000068">
    <property type="protein sequence ID" value="KAG5188460.1"/>
    <property type="molecule type" value="Genomic_DNA"/>
</dbReference>
<comment type="caution">
    <text evidence="6">The sequence shown here is derived from an EMBL/GenBank/DDBJ whole genome shotgun (WGS) entry which is preliminary data.</text>
</comment>